<dbReference type="Pfam" id="PF25954">
    <property type="entry name" value="Beta-barrel_RND_2"/>
    <property type="match status" value="1"/>
</dbReference>
<dbReference type="SUPFAM" id="SSF111369">
    <property type="entry name" value="HlyD-like secretion proteins"/>
    <property type="match status" value="1"/>
</dbReference>
<dbReference type="PANTHER" id="PTHR32347:SF23">
    <property type="entry name" value="BLL5650 PROTEIN"/>
    <property type="match status" value="1"/>
</dbReference>
<feature type="domain" description="YbhG-like alpha-helical hairpin" evidence="4">
    <location>
        <begin position="107"/>
        <end position="215"/>
    </location>
</feature>
<name>A0A5C5Y732_9PLAN</name>
<dbReference type="AlphaFoldDB" id="A0A5C5Y732"/>
<feature type="coiled-coil region" evidence="3">
    <location>
        <begin position="162"/>
        <end position="255"/>
    </location>
</feature>
<dbReference type="InterPro" id="IPR030190">
    <property type="entry name" value="MacA_alpha-hairpin_sf"/>
</dbReference>
<dbReference type="Proteomes" id="UP000317238">
    <property type="component" value="Unassembled WGS sequence"/>
</dbReference>
<evidence type="ECO:0000259" key="5">
    <source>
        <dbReference type="Pfam" id="PF25954"/>
    </source>
</evidence>
<evidence type="ECO:0000256" key="2">
    <source>
        <dbReference type="ARBA" id="ARBA00023054"/>
    </source>
</evidence>
<accession>A0A5C5Y732</accession>
<dbReference type="PRINTS" id="PR01490">
    <property type="entry name" value="RTXTOXIND"/>
</dbReference>
<dbReference type="EMBL" id="SJPL01000001">
    <property type="protein sequence ID" value="TWT71477.1"/>
    <property type="molecule type" value="Genomic_DNA"/>
</dbReference>
<dbReference type="InterPro" id="IPR058792">
    <property type="entry name" value="Beta-barrel_RND_2"/>
</dbReference>
<keyword evidence="2 3" id="KW-0175">Coiled coil</keyword>
<dbReference type="GO" id="GO:0030313">
    <property type="term" value="C:cell envelope"/>
    <property type="evidence" value="ECO:0007669"/>
    <property type="project" value="UniProtKB-SubCell"/>
</dbReference>
<dbReference type="PANTHER" id="PTHR32347">
    <property type="entry name" value="EFFLUX SYSTEM COMPONENT YKNX-RELATED"/>
    <property type="match status" value="1"/>
</dbReference>
<evidence type="ECO:0000313" key="6">
    <source>
        <dbReference type="EMBL" id="TWT71477.1"/>
    </source>
</evidence>
<reference evidence="6 7" key="1">
    <citation type="submission" date="2019-02" db="EMBL/GenBank/DDBJ databases">
        <title>Deep-cultivation of Planctomycetes and their phenomic and genomic characterization uncovers novel biology.</title>
        <authorList>
            <person name="Wiegand S."/>
            <person name="Jogler M."/>
            <person name="Boedeker C."/>
            <person name="Pinto D."/>
            <person name="Vollmers J."/>
            <person name="Rivas-Marin E."/>
            <person name="Kohn T."/>
            <person name="Peeters S.H."/>
            <person name="Heuer A."/>
            <person name="Rast P."/>
            <person name="Oberbeckmann S."/>
            <person name="Bunk B."/>
            <person name="Jeske O."/>
            <person name="Meyerdierks A."/>
            <person name="Storesund J.E."/>
            <person name="Kallscheuer N."/>
            <person name="Luecker S."/>
            <person name="Lage O.M."/>
            <person name="Pohl T."/>
            <person name="Merkel B.J."/>
            <person name="Hornburger P."/>
            <person name="Mueller R.-W."/>
            <person name="Bruemmer F."/>
            <person name="Labrenz M."/>
            <person name="Spormann A.M."/>
            <person name="Op Den Camp H."/>
            <person name="Overmann J."/>
            <person name="Amann R."/>
            <person name="Jetten M.S.M."/>
            <person name="Mascher T."/>
            <person name="Medema M.H."/>
            <person name="Devos D.P."/>
            <person name="Kaster A.-K."/>
            <person name="Ovreas L."/>
            <person name="Rohde M."/>
            <person name="Galperin M.Y."/>
            <person name="Jogler C."/>
        </authorList>
    </citation>
    <scope>NUCLEOTIDE SEQUENCE [LARGE SCALE GENOMIC DNA]</scope>
    <source>
        <strain evidence="6 7">Pan14r</strain>
    </source>
</reference>
<keyword evidence="7" id="KW-1185">Reference proteome</keyword>
<proteinExistence type="predicted"/>
<gene>
    <name evidence="6" type="ORF">Pan14r_37870</name>
</gene>
<comment type="subcellular location">
    <subcellularLocation>
        <location evidence="1">Cell envelope</location>
    </subcellularLocation>
</comment>
<evidence type="ECO:0000256" key="1">
    <source>
        <dbReference type="ARBA" id="ARBA00004196"/>
    </source>
</evidence>
<dbReference type="Pfam" id="PF25881">
    <property type="entry name" value="HH_YBHG"/>
    <property type="match status" value="1"/>
</dbReference>
<dbReference type="Gene3D" id="2.40.30.170">
    <property type="match status" value="1"/>
</dbReference>
<feature type="domain" description="CusB-like beta-barrel" evidence="5">
    <location>
        <begin position="288"/>
        <end position="371"/>
    </location>
</feature>
<dbReference type="GO" id="GO:1990195">
    <property type="term" value="C:macrolide transmembrane transporter complex"/>
    <property type="evidence" value="ECO:0007669"/>
    <property type="project" value="InterPro"/>
</dbReference>
<dbReference type="Gene3D" id="6.10.140.1990">
    <property type="match status" value="1"/>
</dbReference>
<evidence type="ECO:0000259" key="4">
    <source>
        <dbReference type="Pfam" id="PF25881"/>
    </source>
</evidence>
<dbReference type="InterPro" id="IPR059052">
    <property type="entry name" value="HH_YbhG-like"/>
</dbReference>
<organism evidence="6 7">
    <name type="scientific">Crateriforma conspicua</name>
    <dbReference type="NCBI Taxonomy" id="2527996"/>
    <lineage>
        <taxon>Bacteria</taxon>
        <taxon>Pseudomonadati</taxon>
        <taxon>Planctomycetota</taxon>
        <taxon>Planctomycetia</taxon>
        <taxon>Planctomycetales</taxon>
        <taxon>Planctomycetaceae</taxon>
        <taxon>Crateriforma</taxon>
    </lineage>
</organism>
<dbReference type="Gene3D" id="2.40.50.100">
    <property type="match status" value="1"/>
</dbReference>
<dbReference type="InterPro" id="IPR050465">
    <property type="entry name" value="UPF0194_transport"/>
</dbReference>
<dbReference type="GO" id="GO:1990961">
    <property type="term" value="P:xenobiotic detoxification by transmembrane export across the plasma membrane"/>
    <property type="evidence" value="ECO:0007669"/>
    <property type="project" value="InterPro"/>
</dbReference>
<protein>
    <submittedName>
        <fullName evidence="6">Putative efflux pump membrane fusion protein</fullName>
    </submittedName>
</protein>
<evidence type="ECO:0000256" key="3">
    <source>
        <dbReference type="SAM" id="Coils"/>
    </source>
</evidence>
<dbReference type="RefSeq" id="WP_146439803.1">
    <property type="nucleotide sequence ID" value="NZ_SJPL01000001.1"/>
</dbReference>
<evidence type="ECO:0000313" key="7">
    <source>
        <dbReference type="Proteomes" id="UP000317238"/>
    </source>
</evidence>
<comment type="caution">
    <text evidence="6">The sequence shown here is derived from an EMBL/GenBank/DDBJ whole genome shotgun (WGS) entry which is preliminary data.</text>
</comment>
<sequence length="378" mass="42089">MASRIFILMLIAGGLLGLVAYSKWNPEPLRVSGIVQADEIRLGSRLGGRVAVVHVAEGEEVDAGTLLVELEAFDLLEREKELELLLAARESEYKRFVAGFRDEEKAQAKAKLDQLQARLDLLRAGPRKQEIEAARGRLTFANAEKKLAEQGFSRLSKLAQSNATSQQEFDAAREALEAASANVVVQKQELELLEAGTREEELREATARVEEARQAWQLMQHGYRSEEIEQATASRDAARATLAAIRQQKAELSIRSPIAGTIESLDLQPGDMVASGAPVLSVLDRHRLWVRAYIPQNRSAVKVGHRLGLTFDSYPGERFSGVVSFVARQAEFTPSNVQTPEERSKQVFRIKISVENEADLLRPGMMADVWLDEFESRR</sequence>
<dbReference type="GO" id="GO:0019898">
    <property type="term" value="C:extrinsic component of membrane"/>
    <property type="evidence" value="ECO:0007669"/>
    <property type="project" value="InterPro"/>
</dbReference>
<dbReference type="OrthoDB" id="9778236at2"/>